<dbReference type="Proteomes" id="UP000541444">
    <property type="component" value="Unassembled WGS sequence"/>
</dbReference>
<evidence type="ECO:0000256" key="7">
    <source>
        <dbReference type="ARBA" id="ARBA00023146"/>
    </source>
</evidence>
<dbReference type="GO" id="GO:0006438">
    <property type="term" value="P:valyl-tRNA aminoacylation"/>
    <property type="evidence" value="ECO:0007669"/>
    <property type="project" value="InterPro"/>
</dbReference>
<evidence type="ECO:0000256" key="5">
    <source>
        <dbReference type="ARBA" id="ARBA00022840"/>
    </source>
</evidence>
<evidence type="ECO:0000256" key="1">
    <source>
        <dbReference type="ARBA" id="ARBA00005594"/>
    </source>
</evidence>
<dbReference type="GO" id="GO:0004832">
    <property type="term" value="F:valine-tRNA ligase activity"/>
    <property type="evidence" value="ECO:0007669"/>
    <property type="project" value="UniProtKB-EC"/>
</dbReference>
<keyword evidence="7 11" id="KW-0030">Aminoacyl-tRNA synthetase</keyword>
<feature type="compositionally biased region" description="Low complexity" evidence="12">
    <location>
        <begin position="232"/>
        <end position="241"/>
    </location>
</feature>
<protein>
    <recommendedName>
        <fullName evidence="2">valine--tRNA ligase</fullName>
        <ecNumber evidence="2">6.1.1.9</ecNumber>
    </recommendedName>
    <alternativeName>
        <fullName evidence="8">Valyl-tRNA synthetase</fullName>
    </alternativeName>
</protein>
<dbReference type="EMBL" id="JACGCM010001564">
    <property type="protein sequence ID" value="KAF6153339.1"/>
    <property type="molecule type" value="Genomic_DNA"/>
</dbReference>
<dbReference type="FunFam" id="3.30.70.330:FF:000378">
    <property type="entry name" value="Cleavage stimulating factor 64"/>
    <property type="match status" value="1"/>
</dbReference>
<dbReference type="Pfam" id="PF00076">
    <property type="entry name" value="RRM_1"/>
    <property type="match status" value="1"/>
</dbReference>
<feature type="region of interest" description="Disordered" evidence="12">
    <location>
        <begin position="111"/>
        <end position="137"/>
    </location>
</feature>
<comment type="caution">
    <text evidence="14">The sequence shown here is derived from an EMBL/GenBank/DDBJ whole genome shotgun (WGS) entry which is preliminary data.</text>
</comment>
<keyword evidence="15" id="KW-1185">Reference proteome</keyword>
<keyword evidence="4 11" id="KW-0547">Nucleotide-binding</keyword>
<organism evidence="14 15">
    <name type="scientific">Kingdonia uniflora</name>
    <dbReference type="NCBI Taxonomy" id="39325"/>
    <lineage>
        <taxon>Eukaryota</taxon>
        <taxon>Viridiplantae</taxon>
        <taxon>Streptophyta</taxon>
        <taxon>Embryophyta</taxon>
        <taxon>Tracheophyta</taxon>
        <taxon>Spermatophyta</taxon>
        <taxon>Magnoliopsida</taxon>
        <taxon>Ranunculales</taxon>
        <taxon>Circaeasteraceae</taxon>
        <taxon>Kingdonia</taxon>
    </lineage>
</organism>
<evidence type="ECO:0000313" key="14">
    <source>
        <dbReference type="EMBL" id="KAF6153339.1"/>
    </source>
</evidence>
<feature type="compositionally biased region" description="Basic and acidic residues" evidence="12">
    <location>
        <begin position="220"/>
        <end position="231"/>
    </location>
</feature>
<dbReference type="SUPFAM" id="SSF54928">
    <property type="entry name" value="RNA-binding domain, RBD"/>
    <property type="match status" value="1"/>
</dbReference>
<dbReference type="CDD" id="cd12398">
    <property type="entry name" value="RRM_CSTF2_RNA15_like"/>
    <property type="match status" value="1"/>
</dbReference>
<dbReference type="GO" id="GO:0009791">
    <property type="term" value="P:post-embryonic development"/>
    <property type="evidence" value="ECO:0007669"/>
    <property type="project" value="UniProtKB-ARBA"/>
</dbReference>
<keyword evidence="3 11" id="KW-0436">Ligase</keyword>
<keyword evidence="5 11" id="KW-0067">ATP-binding</keyword>
<dbReference type="InterPro" id="IPR012677">
    <property type="entry name" value="Nucleotide-bd_a/b_plait_sf"/>
</dbReference>
<evidence type="ECO:0000256" key="12">
    <source>
        <dbReference type="SAM" id="MobiDB-lite"/>
    </source>
</evidence>
<feature type="compositionally biased region" description="Basic and acidic residues" evidence="12">
    <location>
        <begin position="271"/>
        <end position="280"/>
    </location>
</feature>
<feature type="compositionally biased region" description="Basic and acidic residues" evidence="12">
    <location>
        <begin position="111"/>
        <end position="120"/>
    </location>
</feature>
<dbReference type="Gene3D" id="3.30.70.330">
    <property type="match status" value="1"/>
</dbReference>
<evidence type="ECO:0000256" key="4">
    <source>
        <dbReference type="ARBA" id="ARBA00022741"/>
    </source>
</evidence>
<evidence type="ECO:0000256" key="8">
    <source>
        <dbReference type="ARBA" id="ARBA00029936"/>
    </source>
</evidence>
<dbReference type="Pfam" id="PF00133">
    <property type="entry name" value="tRNA-synt_1"/>
    <property type="match status" value="1"/>
</dbReference>
<evidence type="ECO:0000256" key="11">
    <source>
        <dbReference type="RuleBase" id="RU363035"/>
    </source>
</evidence>
<dbReference type="PROSITE" id="PS00178">
    <property type="entry name" value="AA_TRNA_LIGASE_I"/>
    <property type="match status" value="1"/>
</dbReference>
<dbReference type="SUPFAM" id="SSF52374">
    <property type="entry name" value="Nucleotidylyl transferase"/>
    <property type="match status" value="1"/>
</dbReference>
<dbReference type="InterPro" id="IPR002300">
    <property type="entry name" value="aa-tRNA-synth_Ia"/>
</dbReference>
<dbReference type="FunFam" id="3.40.50.620:FF:000020">
    <property type="entry name" value="Valine--tRNA ligase, mitochondrial"/>
    <property type="match status" value="1"/>
</dbReference>
<dbReference type="InterPro" id="IPR001412">
    <property type="entry name" value="aa-tRNA-synth_I_CS"/>
</dbReference>
<dbReference type="PANTHER" id="PTHR11946">
    <property type="entry name" value="VALYL-TRNA SYNTHETASES"/>
    <property type="match status" value="1"/>
</dbReference>
<accession>A0A7J7MEI8</accession>
<evidence type="ECO:0000313" key="15">
    <source>
        <dbReference type="Proteomes" id="UP000541444"/>
    </source>
</evidence>
<sequence>MKSALFPYQQQCQGEICSNYTYMVTNASQHRCVFVGNIPYDATEEQLIQICEEVGPVVSFRLVIDRDTGKPKGYGFCEYKDEETALSARRNLQGYDINGRQLQVDFAENDKGADRNHEQGRGGPGLPSNIDAQKPLGGPPILGDSTFYQPIGLPLAASAVSFTAGALGGVQTDSKFLRQGGLQSQPGLCNDPLTHYLSMSRKHLYDVTSEIKAKEKEAKRLKAQKKAEEAAKAQAQKVSGVPKKEKPGKKSWKPDAEEVNPDDFIDPVTPHGEKKQLSRKMAEQYNPNAVEKSWYSWWEKSGFFVADANSSKPSFTIVLPPPNVTGALHIGHGLTAAIQDTIIRWRRMSGYNTLWVPGMDHAGIATQVVVEKKIMRESKLTRHELGREKFVSEVWKWKNEYGGAILNQERRLATSLDWSRECFTMDEQRSKAVTEAFVQLYRENLIYRGGAERKAVGMVTGRAGQGARRENVNL</sequence>
<feature type="region of interest" description="Disordered" evidence="12">
    <location>
        <begin position="220"/>
        <end position="280"/>
    </location>
</feature>
<dbReference type="PANTHER" id="PTHR11946:SF109">
    <property type="entry name" value="VALINE--TRNA LIGASE"/>
    <property type="match status" value="1"/>
</dbReference>
<evidence type="ECO:0000256" key="2">
    <source>
        <dbReference type="ARBA" id="ARBA00013169"/>
    </source>
</evidence>
<evidence type="ECO:0000259" key="13">
    <source>
        <dbReference type="PROSITE" id="PS50102"/>
    </source>
</evidence>
<dbReference type="Gene3D" id="3.40.50.620">
    <property type="entry name" value="HUPs"/>
    <property type="match status" value="1"/>
</dbReference>
<evidence type="ECO:0000256" key="10">
    <source>
        <dbReference type="PROSITE-ProRule" id="PRU00176"/>
    </source>
</evidence>
<gene>
    <name evidence="14" type="ORF">GIB67_003529</name>
</gene>
<dbReference type="AlphaFoldDB" id="A0A7J7MEI8"/>
<comment type="catalytic activity">
    <reaction evidence="9">
        <text>tRNA(Val) + L-valine + ATP = L-valyl-tRNA(Val) + AMP + diphosphate</text>
        <dbReference type="Rhea" id="RHEA:10704"/>
        <dbReference type="Rhea" id="RHEA-COMP:9672"/>
        <dbReference type="Rhea" id="RHEA-COMP:9708"/>
        <dbReference type="ChEBI" id="CHEBI:30616"/>
        <dbReference type="ChEBI" id="CHEBI:33019"/>
        <dbReference type="ChEBI" id="CHEBI:57762"/>
        <dbReference type="ChEBI" id="CHEBI:78442"/>
        <dbReference type="ChEBI" id="CHEBI:78537"/>
        <dbReference type="ChEBI" id="CHEBI:456215"/>
        <dbReference type="EC" id="6.1.1.9"/>
    </reaction>
</comment>
<evidence type="ECO:0000256" key="6">
    <source>
        <dbReference type="ARBA" id="ARBA00022917"/>
    </source>
</evidence>
<dbReference type="GO" id="GO:0005524">
    <property type="term" value="F:ATP binding"/>
    <property type="evidence" value="ECO:0007669"/>
    <property type="project" value="UniProtKB-KW"/>
</dbReference>
<dbReference type="InterPro" id="IPR035979">
    <property type="entry name" value="RBD_domain_sf"/>
</dbReference>
<dbReference type="InterPro" id="IPR014729">
    <property type="entry name" value="Rossmann-like_a/b/a_fold"/>
</dbReference>
<reference evidence="14 15" key="1">
    <citation type="journal article" date="2020" name="IScience">
        <title>Genome Sequencing of the Endangered Kingdonia uniflora (Circaeasteraceae, Ranunculales) Reveals Potential Mechanisms of Evolutionary Specialization.</title>
        <authorList>
            <person name="Sun Y."/>
            <person name="Deng T."/>
            <person name="Zhang A."/>
            <person name="Moore M.J."/>
            <person name="Landis J.B."/>
            <person name="Lin N."/>
            <person name="Zhang H."/>
            <person name="Zhang X."/>
            <person name="Huang J."/>
            <person name="Zhang X."/>
            <person name="Sun H."/>
            <person name="Wang H."/>
        </authorList>
    </citation>
    <scope>NUCLEOTIDE SEQUENCE [LARGE SCALE GENOMIC DNA]</scope>
    <source>
        <strain evidence="14">TB1705</strain>
        <tissue evidence="14">Leaf</tissue>
    </source>
</reference>
<evidence type="ECO:0000256" key="3">
    <source>
        <dbReference type="ARBA" id="ARBA00022598"/>
    </source>
</evidence>
<dbReference type="PROSITE" id="PS50102">
    <property type="entry name" value="RRM"/>
    <property type="match status" value="1"/>
</dbReference>
<proteinExistence type="inferred from homology"/>
<dbReference type="GO" id="GO:0005829">
    <property type="term" value="C:cytosol"/>
    <property type="evidence" value="ECO:0007669"/>
    <property type="project" value="TreeGrafter"/>
</dbReference>
<dbReference type="GO" id="GO:0048608">
    <property type="term" value="P:reproductive structure development"/>
    <property type="evidence" value="ECO:0007669"/>
    <property type="project" value="UniProtKB-ARBA"/>
</dbReference>
<dbReference type="EC" id="6.1.1.9" evidence="2"/>
<dbReference type="SMART" id="SM00360">
    <property type="entry name" value="RRM"/>
    <property type="match status" value="1"/>
</dbReference>
<keyword evidence="10" id="KW-0694">RNA-binding</keyword>
<name>A0A7J7MEI8_9MAGN</name>
<dbReference type="InterPro" id="IPR002303">
    <property type="entry name" value="Valyl-tRNA_ligase"/>
</dbReference>
<dbReference type="GO" id="GO:0003723">
    <property type="term" value="F:RNA binding"/>
    <property type="evidence" value="ECO:0007669"/>
    <property type="project" value="UniProtKB-UniRule"/>
</dbReference>
<keyword evidence="6 11" id="KW-0648">Protein biosynthesis</keyword>
<comment type="similarity">
    <text evidence="1 11">Belongs to the class-I aminoacyl-tRNA synthetase family.</text>
</comment>
<dbReference type="InterPro" id="IPR000504">
    <property type="entry name" value="RRM_dom"/>
</dbReference>
<dbReference type="OrthoDB" id="629407at2759"/>
<evidence type="ECO:0000256" key="9">
    <source>
        <dbReference type="ARBA" id="ARBA00047552"/>
    </source>
</evidence>
<feature type="domain" description="RRM" evidence="13">
    <location>
        <begin position="31"/>
        <end position="109"/>
    </location>
</feature>